<comment type="caution">
    <text evidence="2">The sequence shown here is derived from an EMBL/GenBank/DDBJ whole genome shotgun (WGS) entry which is preliminary data.</text>
</comment>
<evidence type="ECO:0000313" key="2">
    <source>
        <dbReference type="EMBL" id="TGY38548.1"/>
    </source>
</evidence>
<reference evidence="2 3" key="1">
    <citation type="submission" date="2019-04" db="EMBL/GenBank/DDBJ databases">
        <title>Microbes associate with the intestines of laboratory mice.</title>
        <authorList>
            <person name="Navarre W."/>
            <person name="Wong E."/>
            <person name="Huang K."/>
            <person name="Tropini C."/>
            <person name="Ng K."/>
            <person name="Yu B."/>
        </authorList>
    </citation>
    <scope>NUCLEOTIDE SEQUENCE [LARGE SCALE GENOMIC DNA]</scope>
    <source>
        <strain evidence="2 3">NM46_B2-13</strain>
    </source>
</reference>
<feature type="transmembrane region" description="Helical" evidence="1">
    <location>
        <begin position="16"/>
        <end position="36"/>
    </location>
</feature>
<proteinExistence type="predicted"/>
<dbReference type="EMBL" id="SRYO01000002">
    <property type="protein sequence ID" value="TGY38548.1"/>
    <property type="molecule type" value="Genomic_DNA"/>
</dbReference>
<evidence type="ECO:0000313" key="3">
    <source>
        <dbReference type="Proteomes" id="UP000309893"/>
    </source>
</evidence>
<accession>A0A4S2D9T2</accession>
<feature type="transmembrane region" description="Helical" evidence="1">
    <location>
        <begin position="512"/>
        <end position="531"/>
    </location>
</feature>
<keyword evidence="1" id="KW-1133">Transmembrane helix</keyword>
<feature type="transmembrane region" description="Helical" evidence="1">
    <location>
        <begin position="243"/>
        <end position="262"/>
    </location>
</feature>
<feature type="transmembrane region" description="Helical" evidence="1">
    <location>
        <begin position="467"/>
        <end position="492"/>
    </location>
</feature>
<keyword evidence="1" id="KW-0812">Transmembrane</keyword>
<evidence type="ECO:0000256" key="1">
    <source>
        <dbReference type="SAM" id="Phobius"/>
    </source>
</evidence>
<sequence length="538" mass="54412">MRPFGLLLRQRLRRDAVSLTVWILGLAALAAAGYPGVRGSYGDEQERLALLATVMTNPVVLLFRGLPSGASESQLVSFLLLPWLLLVVALMCSFLAVRHTRGDEEDGRLELVSATPAGRTAPLASTAVHGIGVAVLSGAVVALLFIGNGAPLAGATLTGACCTLVGTVFLGVGLVAGELMPSSRAANALAVWILVGTFALAGTGNALGTPNADLTRMTSSALTWFSPFGWAENTRPFDADDPLPLAAVALATFLLLGACALLHARRDLGSSFVPPRVGRAEARPGFATHLALVVRQSRAATVGWIVAGLLVGLLSTSLAGVAGRIGQGNPAVTALLEALSGTSEDLSRGLVVIFFVMLGVIAACAATQTALRARQDETRGTAELILGAALTRTRWLADHISVAATAAVLTIVAGIVGAAVGALTGGVDGGLLRDAAVAGAGQIVPACLFAAVTAALVVALPRAAVMLAWALLAVAAVVALFGPLFGLSSSLVDASPFAAAPVPSGNGVDPRGVAVLVVVAASAALIALAGMRRRELRS</sequence>
<dbReference type="Proteomes" id="UP000309893">
    <property type="component" value="Unassembled WGS sequence"/>
</dbReference>
<feature type="transmembrane region" description="Helical" evidence="1">
    <location>
        <begin position="152"/>
        <end position="176"/>
    </location>
</feature>
<dbReference type="RefSeq" id="WP_135948906.1">
    <property type="nucleotide sequence ID" value="NZ_SRYO01000002.1"/>
</dbReference>
<feature type="transmembrane region" description="Helical" evidence="1">
    <location>
        <begin position="302"/>
        <end position="326"/>
    </location>
</feature>
<feature type="transmembrane region" description="Helical" evidence="1">
    <location>
        <begin position="435"/>
        <end position="460"/>
    </location>
</feature>
<dbReference type="AlphaFoldDB" id="A0A4S2D9T2"/>
<name>A0A4S2D9T2_9MICO</name>
<protein>
    <submittedName>
        <fullName evidence="2">Polyketide antibiotic transporter</fullName>
    </submittedName>
</protein>
<gene>
    <name evidence="2" type="ORF">E5344_04785</name>
</gene>
<organism evidence="2 3">
    <name type="scientific">Microbacterium laevaniformans</name>
    <dbReference type="NCBI Taxonomy" id="36807"/>
    <lineage>
        <taxon>Bacteria</taxon>
        <taxon>Bacillati</taxon>
        <taxon>Actinomycetota</taxon>
        <taxon>Actinomycetes</taxon>
        <taxon>Micrococcales</taxon>
        <taxon>Microbacteriaceae</taxon>
        <taxon>Microbacterium</taxon>
    </lineage>
</organism>
<feature type="transmembrane region" description="Helical" evidence="1">
    <location>
        <begin position="127"/>
        <end position="146"/>
    </location>
</feature>
<feature type="transmembrane region" description="Helical" evidence="1">
    <location>
        <begin position="78"/>
        <end position="97"/>
    </location>
</feature>
<feature type="transmembrane region" description="Helical" evidence="1">
    <location>
        <begin position="346"/>
        <end position="366"/>
    </location>
</feature>
<dbReference type="OrthoDB" id="2014935at2"/>
<feature type="transmembrane region" description="Helical" evidence="1">
    <location>
        <begin position="400"/>
        <end position="423"/>
    </location>
</feature>
<feature type="transmembrane region" description="Helical" evidence="1">
    <location>
        <begin position="188"/>
        <end position="207"/>
    </location>
</feature>
<keyword evidence="1" id="KW-0472">Membrane</keyword>